<evidence type="ECO:0000256" key="6">
    <source>
        <dbReference type="ARBA" id="ARBA00022824"/>
    </source>
</evidence>
<dbReference type="PROSITE" id="PS50255">
    <property type="entry name" value="CYTOCHROME_B5_2"/>
    <property type="match status" value="1"/>
</dbReference>
<keyword evidence="3 13" id="KW-0349">Heme</keyword>
<evidence type="ECO:0000256" key="9">
    <source>
        <dbReference type="ARBA" id="ARBA00023004"/>
    </source>
</evidence>
<evidence type="ECO:0000256" key="11">
    <source>
        <dbReference type="ARBA" id="ARBA00037877"/>
    </source>
</evidence>
<feature type="region of interest" description="Disordered" evidence="14">
    <location>
        <begin position="80"/>
        <end position="99"/>
    </location>
</feature>
<dbReference type="SMART" id="SM01117">
    <property type="entry name" value="Cyt-b5"/>
    <property type="match status" value="1"/>
</dbReference>
<dbReference type="Pfam" id="PF00173">
    <property type="entry name" value="Cyt-b5"/>
    <property type="match status" value="1"/>
</dbReference>
<name>A0ABR2W505_9FUNG</name>
<dbReference type="PROSITE" id="PS00191">
    <property type="entry name" value="CYTOCHROME_B5_1"/>
    <property type="match status" value="1"/>
</dbReference>
<dbReference type="PRINTS" id="PR00363">
    <property type="entry name" value="CYTOCHROMEB5"/>
</dbReference>
<evidence type="ECO:0000256" key="4">
    <source>
        <dbReference type="ARBA" id="ARBA00022692"/>
    </source>
</evidence>
<comment type="subcellular location">
    <subcellularLocation>
        <location evidence="1">Endoplasmic reticulum membrane</location>
        <topology evidence="1">Single-pass membrane protein</topology>
        <orientation evidence="1">Cytoplasmic side</orientation>
    </subcellularLocation>
    <subcellularLocation>
        <location evidence="11">Microsome membrane</location>
        <topology evidence="11">Single-pass membrane protein</topology>
        <orientation evidence="11">Cytoplasmic side</orientation>
    </subcellularLocation>
</comment>
<keyword evidence="5 13" id="KW-0479">Metal-binding</keyword>
<evidence type="ECO:0000313" key="17">
    <source>
        <dbReference type="Proteomes" id="UP001479436"/>
    </source>
</evidence>
<organism evidence="16 17">
    <name type="scientific">Basidiobolus ranarum</name>
    <dbReference type="NCBI Taxonomy" id="34480"/>
    <lineage>
        <taxon>Eukaryota</taxon>
        <taxon>Fungi</taxon>
        <taxon>Fungi incertae sedis</taxon>
        <taxon>Zoopagomycota</taxon>
        <taxon>Entomophthoromycotina</taxon>
        <taxon>Basidiobolomycetes</taxon>
        <taxon>Basidiobolales</taxon>
        <taxon>Basidiobolaceae</taxon>
        <taxon>Basidiobolus</taxon>
    </lineage>
</organism>
<evidence type="ECO:0000256" key="8">
    <source>
        <dbReference type="ARBA" id="ARBA00022982"/>
    </source>
</evidence>
<dbReference type="Gene3D" id="3.10.120.10">
    <property type="entry name" value="Cytochrome b5-like heme/steroid binding domain"/>
    <property type="match status" value="1"/>
</dbReference>
<evidence type="ECO:0000256" key="14">
    <source>
        <dbReference type="SAM" id="MobiDB-lite"/>
    </source>
</evidence>
<keyword evidence="4" id="KW-0812">Transmembrane</keyword>
<dbReference type="InterPro" id="IPR036400">
    <property type="entry name" value="Cyt_B5-like_heme/steroid_sf"/>
</dbReference>
<keyword evidence="17" id="KW-1185">Reference proteome</keyword>
<evidence type="ECO:0000256" key="12">
    <source>
        <dbReference type="ARBA" id="ARBA00038168"/>
    </source>
</evidence>
<dbReference type="InterPro" id="IPR050668">
    <property type="entry name" value="Cytochrome_b5"/>
</dbReference>
<dbReference type="InterPro" id="IPR001199">
    <property type="entry name" value="Cyt_B5-like_heme/steroid-bd"/>
</dbReference>
<dbReference type="SUPFAM" id="SSF55856">
    <property type="entry name" value="Cytochrome b5-like heme/steroid binding domain"/>
    <property type="match status" value="1"/>
</dbReference>
<proteinExistence type="inferred from homology"/>
<evidence type="ECO:0000256" key="13">
    <source>
        <dbReference type="RuleBase" id="RU362121"/>
    </source>
</evidence>
<sequence length="124" mass="13670">MAKIISAEELSTHTSKSDVWFSIEGKVYDVTKFLDEHPGGEEVILEQAGLDATEAFIDVGHSEDARNMLTDMFVGNMESVGAPKKPVTPSFTQTPPKEEEQSLISRLALPIAVAAFVMIYKTYF</sequence>
<dbReference type="InterPro" id="IPR018506">
    <property type="entry name" value="Cyt_B5_heme-BS"/>
</dbReference>
<accession>A0ABR2W505</accession>
<keyword evidence="9 13" id="KW-0408">Iron</keyword>
<keyword evidence="2" id="KW-0813">Transport</keyword>
<dbReference type="Proteomes" id="UP001479436">
    <property type="component" value="Unassembled WGS sequence"/>
</dbReference>
<evidence type="ECO:0000256" key="1">
    <source>
        <dbReference type="ARBA" id="ARBA00004131"/>
    </source>
</evidence>
<evidence type="ECO:0000256" key="5">
    <source>
        <dbReference type="ARBA" id="ARBA00022723"/>
    </source>
</evidence>
<evidence type="ECO:0000256" key="3">
    <source>
        <dbReference type="ARBA" id="ARBA00022617"/>
    </source>
</evidence>
<protein>
    <recommendedName>
        <fullName evidence="15">Cytochrome b5 heme-binding domain-containing protein</fullName>
    </recommendedName>
</protein>
<evidence type="ECO:0000259" key="15">
    <source>
        <dbReference type="PROSITE" id="PS50255"/>
    </source>
</evidence>
<feature type="domain" description="Cytochrome b5 heme-binding" evidence="15">
    <location>
        <begin position="2"/>
        <end position="78"/>
    </location>
</feature>
<reference evidence="16 17" key="1">
    <citation type="submission" date="2023-04" db="EMBL/GenBank/DDBJ databases">
        <title>Genome of Basidiobolus ranarum AG-B5.</title>
        <authorList>
            <person name="Stajich J.E."/>
            <person name="Carter-House D."/>
            <person name="Gryganskyi A."/>
        </authorList>
    </citation>
    <scope>NUCLEOTIDE SEQUENCE [LARGE SCALE GENOMIC DNA]</scope>
    <source>
        <strain evidence="16 17">AG-B5</strain>
    </source>
</reference>
<keyword evidence="7" id="KW-0492">Microsome</keyword>
<dbReference type="EMBL" id="JASJQH010007030">
    <property type="protein sequence ID" value="KAK9719962.1"/>
    <property type="molecule type" value="Genomic_DNA"/>
</dbReference>
<keyword evidence="8" id="KW-0249">Electron transport</keyword>
<keyword evidence="6" id="KW-0256">Endoplasmic reticulum</keyword>
<dbReference type="PANTHER" id="PTHR19359:SF150">
    <property type="entry name" value="CYTOCHROME B5"/>
    <property type="match status" value="1"/>
</dbReference>
<evidence type="ECO:0000313" key="16">
    <source>
        <dbReference type="EMBL" id="KAK9719962.1"/>
    </source>
</evidence>
<dbReference type="PANTHER" id="PTHR19359">
    <property type="entry name" value="CYTOCHROME B5"/>
    <property type="match status" value="1"/>
</dbReference>
<comment type="similarity">
    <text evidence="12 13">Belongs to the cytochrome b5 family.</text>
</comment>
<evidence type="ECO:0000256" key="10">
    <source>
        <dbReference type="ARBA" id="ARBA00023136"/>
    </source>
</evidence>
<comment type="caution">
    <text evidence="16">The sequence shown here is derived from an EMBL/GenBank/DDBJ whole genome shotgun (WGS) entry which is preliminary data.</text>
</comment>
<gene>
    <name evidence="16" type="ORF">K7432_004481</name>
</gene>
<keyword evidence="10" id="KW-0472">Membrane</keyword>
<evidence type="ECO:0000256" key="7">
    <source>
        <dbReference type="ARBA" id="ARBA00022848"/>
    </source>
</evidence>
<evidence type="ECO:0000256" key="2">
    <source>
        <dbReference type="ARBA" id="ARBA00022448"/>
    </source>
</evidence>